<dbReference type="CDD" id="cd19756">
    <property type="entry name" value="Bbox2"/>
    <property type="match status" value="1"/>
</dbReference>
<dbReference type="SUPFAM" id="SSF57845">
    <property type="entry name" value="B-box zinc-binding domain"/>
    <property type="match status" value="1"/>
</dbReference>
<dbReference type="PANTHER" id="PTHR25462">
    <property type="entry name" value="BONUS, ISOFORM C-RELATED"/>
    <property type="match status" value="1"/>
</dbReference>
<sequence length="659" mass="74118">MINDSVNEPTAVLSAEALINIGNKEVCKHDVEPRGGKVLHVFSTGVIHNPSLSQLCEKGYGERQIKTTIVICDATNNWFVQETGDCFNMASLVLDQYLRCPVCMDFFADPHRLPCSHCFCKRCLEGVRQHCLSFNCPECRQLVVLDYRGVDGLEKDRRLAAMVDEFAHQQQQSRVCKEHKRTVEGFCETCAVLMCGRCFFSDQHSGHTMGDVDIVAKKKRDEISSELALVKGKVDSILSDSEVTVQSQLCALQEQITTEFEQIRELLRHKEEALRLEAIKLAEKACHGHDKIAKAQELKMKITDLEESITTDGVSFLQNMAELKERVRIEKKLVSSLDSEYTDTRICLPTLKHGDTELFLMSFRLAPSDPRLRIRKSSDGSEDLTFRLSTQHLESSNCKHSAKLSFHTNLVLEKQMSPSPAVHAASFLSSGYLVLLDLNSTLLLFNEDYTLLHELRLEDKAFDVTALSDHMLAVTIGAAKRVELIDVKDETLQSNGKIELDTECFHVSCIDDKIVTGNGSLVSFFNVKGARLKTIIMSGMIQSLYISKSHRKMYLNIRSEYVLCADMRGNREYKYKHDDLQEIGGVTADNRSLAYACGSKSNNVHQIGPDGRLVRIILSKENGLTKPISVGFDSTCSKMFLIEKDDTLKEAVKVYNVNY</sequence>
<dbReference type="SMART" id="SM00184">
    <property type="entry name" value="RING"/>
    <property type="match status" value="1"/>
</dbReference>
<gene>
    <name evidence="1" type="ORF">CGI_10020919</name>
</gene>
<protein>
    <submittedName>
        <fullName evidence="1">Tripartite motif-containing protein 13</fullName>
    </submittedName>
</protein>
<dbReference type="InterPro" id="IPR001841">
    <property type="entry name" value="Znf_RING"/>
</dbReference>
<dbReference type="Pfam" id="PF00643">
    <property type="entry name" value="zf-B_box"/>
    <property type="match status" value="1"/>
</dbReference>
<dbReference type="InterPro" id="IPR013083">
    <property type="entry name" value="Znf_RING/FYVE/PHD"/>
</dbReference>
<dbReference type="EMBL" id="JH818302">
    <property type="protein sequence ID" value="EKC23240.1"/>
    <property type="molecule type" value="Genomic_DNA"/>
</dbReference>
<dbReference type="SMART" id="SM00336">
    <property type="entry name" value="BBOX"/>
    <property type="match status" value="1"/>
</dbReference>
<dbReference type="SUPFAM" id="SSF57850">
    <property type="entry name" value="RING/U-box"/>
    <property type="match status" value="1"/>
</dbReference>
<dbReference type="PROSITE" id="PS50119">
    <property type="entry name" value="ZF_BBOX"/>
    <property type="match status" value="1"/>
</dbReference>
<proteinExistence type="predicted"/>
<dbReference type="Gene3D" id="3.30.40.10">
    <property type="entry name" value="Zinc/RING finger domain, C3HC4 (zinc finger)"/>
    <property type="match status" value="1"/>
</dbReference>
<accession>K1Q2Z9</accession>
<dbReference type="GO" id="GO:0008270">
    <property type="term" value="F:zinc ion binding"/>
    <property type="evidence" value="ECO:0007669"/>
    <property type="project" value="InterPro"/>
</dbReference>
<evidence type="ECO:0000313" key="1">
    <source>
        <dbReference type="EMBL" id="EKC23240.1"/>
    </source>
</evidence>
<dbReference type="AlphaFoldDB" id="K1Q2Z9"/>
<dbReference type="InterPro" id="IPR047153">
    <property type="entry name" value="TRIM45/56/19-like"/>
</dbReference>
<dbReference type="InterPro" id="IPR017907">
    <property type="entry name" value="Znf_RING_CS"/>
</dbReference>
<organism evidence="1">
    <name type="scientific">Magallana gigas</name>
    <name type="common">Pacific oyster</name>
    <name type="synonym">Crassostrea gigas</name>
    <dbReference type="NCBI Taxonomy" id="29159"/>
    <lineage>
        <taxon>Eukaryota</taxon>
        <taxon>Metazoa</taxon>
        <taxon>Spiralia</taxon>
        <taxon>Lophotrochozoa</taxon>
        <taxon>Mollusca</taxon>
        <taxon>Bivalvia</taxon>
        <taxon>Autobranchia</taxon>
        <taxon>Pteriomorphia</taxon>
        <taxon>Ostreida</taxon>
        <taxon>Ostreoidea</taxon>
        <taxon>Ostreidae</taxon>
        <taxon>Magallana</taxon>
    </lineage>
</organism>
<reference evidence="1" key="1">
    <citation type="journal article" date="2012" name="Nature">
        <title>The oyster genome reveals stress adaptation and complexity of shell formation.</title>
        <authorList>
            <person name="Zhang G."/>
            <person name="Fang X."/>
            <person name="Guo X."/>
            <person name="Li L."/>
            <person name="Luo R."/>
            <person name="Xu F."/>
            <person name="Yang P."/>
            <person name="Zhang L."/>
            <person name="Wang X."/>
            <person name="Qi H."/>
            <person name="Xiong Z."/>
            <person name="Que H."/>
            <person name="Xie Y."/>
            <person name="Holland P.W."/>
            <person name="Paps J."/>
            <person name="Zhu Y."/>
            <person name="Wu F."/>
            <person name="Chen Y."/>
            <person name="Wang J."/>
            <person name="Peng C."/>
            <person name="Meng J."/>
            <person name="Yang L."/>
            <person name="Liu J."/>
            <person name="Wen B."/>
            <person name="Zhang N."/>
            <person name="Huang Z."/>
            <person name="Zhu Q."/>
            <person name="Feng Y."/>
            <person name="Mount A."/>
            <person name="Hedgecock D."/>
            <person name="Xu Z."/>
            <person name="Liu Y."/>
            <person name="Domazet-Loso T."/>
            <person name="Du Y."/>
            <person name="Sun X."/>
            <person name="Zhang S."/>
            <person name="Liu B."/>
            <person name="Cheng P."/>
            <person name="Jiang X."/>
            <person name="Li J."/>
            <person name="Fan D."/>
            <person name="Wang W."/>
            <person name="Fu W."/>
            <person name="Wang T."/>
            <person name="Wang B."/>
            <person name="Zhang J."/>
            <person name="Peng Z."/>
            <person name="Li Y."/>
            <person name="Li N."/>
            <person name="Wang J."/>
            <person name="Chen M."/>
            <person name="He Y."/>
            <person name="Tan F."/>
            <person name="Song X."/>
            <person name="Zheng Q."/>
            <person name="Huang R."/>
            <person name="Yang H."/>
            <person name="Du X."/>
            <person name="Chen L."/>
            <person name="Yang M."/>
            <person name="Gaffney P.M."/>
            <person name="Wang S."/>
            <person name="Luo L."/>
            <person name="She Z."/>
            <person name="Ming Y."/>
            <person name="Huang W."/>
            <person name="Zhang S."/>
            <person name="Huang B."/>
            <person name="Zhang Y."/>
            <person name="Qu T."/>
            <person name="Ni P."/>
            <person name="Miao G."/>
            <person name="Wang J."/>
            <person name="Wang Q."/>
            <person name="Steinberg C.E."/>
            <person name="Wang H."/>
            <person name="Li N."/>
            <person name="Qian L."/>
            <person name="Zhang G."/>
            <person name="Li Y."/>
            <person name="Yang H."/>
            <person name="Liu X."/>
            <person name="Wang J."/>
            <person name="Yin Y."/>
            <person name="Wang J."/>
        </authorList>
    </citation>
    <scope>NUCLEOTIDE SEQUENCE [LARGE SCALE GENOMIC DNA]</scope>
    <source>
        <strain evidence="1">05x7-T-G4-1.051#20</strain>
    </source>
</reference>
<dbReference type="InParanoid" id="K1Q2Z9"/>
<dbReference type="PANTHER" id="PTHR25462:SF306">
    <property type="entry name" value="TRIPARTITE MOTIF CONTAINING 9"/>
    <property type="match status" value="1"/>
</dbReference>
<dbReference type="InterPro" id="IPR000315">
    <property type="entry name" value="Znf_B-box"/>
</dbReference>
<dbReference type="Gene3D" id="3.30.160.60">
    <property type="entry name" value="Classic Zinc Finger"/>
    <property type="match status" value="1"/>
</dbReference>
<dbReference type="PROSITE" id="PS00518">
    <property type="entry name" value="ZF_RING_1"/>
    <property type="match status" value="1"/>
</dbReference>
<dbReference type="PROSITE" id="PS50089">
    <property type="entry name" value="ZF_RING_2"/>
    <property type="match status" value="1"/>
</dbReference>
<dbReference type="HOGENOM" id="CLU_416352_0_0_1"/>
<name>K1Q2Z9_MAGGI</name>
<dbReference type="SUPFAM" id="SSF101898">
    <property type="entry name" value="NHL repeat"/>
    <property type="match status" value="1"/>
</dbReference>
<dbReference type="GO" id="GO:0061630">
    <property type="term" value="F:ubiquitin protein ligase activity"/>
    <property type="evidence" value="ECO:0007669"/>
    <property type="project" value="TreeGrafter"/>
</dbReference>